<dbReference type="AlphaFoldDB" id="A0A1X6YB13"/>
<dbReference type="EMBL" id="FWFK01000001">
    <property type="protein sequence ID" value="SLN15833.1"/>
    <property type="molecule type" value="Genomic_DNA"/>
</dbReference>
<accession>A0A1X6YB13</accession>
<proteinExistence type="predicted"/>
<reference evidence="1 2" key="1">
    <citation type="submission" date="2017-03" db="EMBL/GenBank/DDBJ databases">
        <authorList>
            <person name="Afonso C.L."/>
            <person name="Miller P.J."/>
            <person name="Scott M.A."/>
            <person name="Spackman E."/>
            <person name="Goraichik I."/>
            <person name="Dimitrov K.M."/>
            <person name="Suarez D.L."/>
            <person name="Swayne D.E."/>
        </authorList>
    </citation>
    <scope>NUCLEOTIDE SEQUENCE [LARGE SCALE GENOMIC DNA]</scope>
    <source>
        <strain evidence="1 2">CECT 8625</strain>
    </source>
</reference>
<sequence length="285" mass="27509">MAGGVEGCLRARRRGVAAGLAVVSSPLARGVSGVFGEVATVLVAGSDVDAALVPDPLPFDGVEVDDAVLALSADDVVLVALAPVALPAVPVAFGSSLLGVAAFASSVGLATGSLAGVEADAFCAEAEDAEDPPDFALAAAAFALAVEAFALPADVFALSLDVFAEDAFGAALRAVLAAAFAVLAALLEVVARPPLAADLAVGSLFAVVSARSAGAFAAGACPALVPAARAGETSARRGVLAAARGALAVALGAGAAAARGVSRAGATPHRLCICAAGRPQIIRLP</sequence>
<organism evidence="1 2">
    <name type="scientific">Roseivivax jejudonensis</name>
    <dbReference type="NCBI Taxonomy" id="1529041"/>
    <lineage>
        <taxon>Bacteria</taxon>
        <taxon>Pseudomonadati</taxon>
        <taxon>Pseudomonadota</taxon>
        <taxon>Alphaproteobacteria</taxon>
        <taxon>Rhodobacterales</taxon>
        <taxon>Roseobacteraceae</taxon>
        <taxon>Roseivivax</taxon>
    </lineage>
</organism>
<evidence type="ECO:0000313" key="2">
    <source>
        <dbReference type="Proteomes" id="UP000193570"/>
    </source>
</evidence>
<dbReference type="RefSeq" id="WP_143535021.1">
    <property type="nucleotide sequence ID" value="NZ_FWFK01000001.1"/>
</dbReference>
<name>A0A1X6YB13_9RHOB</name>
<keyword evidence="2" id="KW-1185">Reference proteome</keyword>
<evidence type="ECO:0000313" key="1">
    <source>
        <dbReference type="EMBL" id="SLN15833.1"/>
    </source>
</evidence>
<protein>
    <submittedName>
        <fullName evidence="1">Uncharacterized protein</fullName>
    </submittedName>
</protein>
<dbReference type="Proteomes" id="UP000193570">
    <property type="component" value="Unassembled WGS sequence"/>
</dbReference>
<gene>
    <name evidence="1" type="ORF">ROJ8625_00518</name>
</gene>